<evidence type="ECO:0000313" key="8">
    <source>
        <dbReference type="EMBL" id="KAL0486338.1"/>
    </source>
</evidence>
<keyword evidence="2" id="KW-0479">Metal-binding</keyword>
<dbReference type="GO" id="GO:0008270">
    <property type="term" value="F:zinc ion binding"/>
    <property type="evidence" value="ECO:0007669"/>
    <property type="project" value="UniProtKB-KW"/>
</dbReference>
<feature type="compositionally biased region" description="Low complexity" evidence="6">
    <location>
        <begin position="157"/>
        <end position="180"/>
    </location>
</feature>
<dbReference type="EMBL" id="JAOPGA020001222">
    <property type="protein sequence ID" value="KAL0486338.1"/>
    <property type="molecule type" value="Genomic_DNA"/>
</dbReference>
<dbReference type="GO" id="GO:0005737">
    <property type="term" value="C:cytoplasm"/>
    <property type="evidence" value="ECO:0007669"/>
    <property type="project" value="TreeGrafter"/>
</dbReference>
<dbReference type="PRINTS" id="PR00405">
    <property type="entry name" value="REVINTRACTNG"/>
</dbReference>
<evidence type="ECO:0000259" key="7">
    <source>
        <dbReference type="PROSITE" id="PS50115"/>
    </source>
</evidence>
<feature type="compositionally biased region" description="Basic and acidic residues" evidence="6">
    <location>
        <begin position="245"/>
        <end position="258"/>
    </location>
</feature>
<feature type="domain" description="Arf-GAP" evidence="7">
    <location>
        <begin position="11"/>
        <end position="128"/>
    </location>
</feature>
<keyword evidence="3 5" id="KW-0863">Zinc-finger</keyword>
<keyword evidence="9" id="KW-1185">Reference proteome</keyword>
<dbReference type="CDD" id="cd08204">
    <property type="entry name" value="ArfGap"/>
    <property type="match status" value="1"/>
</dbReference>
<feature type="region of interest" description="Disordered" evidence="6">
    <location>
        <begin position="297"/>
        <end position="382"/>
    </location>
</feature>
<evidence type="ECO:0000256" key="4">
    <source>
        <dbReference type="ARBA" id="ARBA00022833"/>
    </source>
</evidence>
<dbReference type="GO" id="GO:0005096">
    <property type="term" value="F:GTPase activator activity"/>
    <property type="evidence" value="ECO:0007669"/>
    <property type="project" value="UniProtKB-KW"/>
</dbReference>
<dbReference type="PANTHER" id="PTHR45705:SF1">
    <property type="entry name" value="FI20236P1"/>
    <property type="match status" value="1"/>
</dbReference>
<dbReference type="Proteomes" id="UP001431209">
    <property type="component" value="Unassembled WGS sequence"/>
</dbReference>
<organism evidence="8 9">
    <name type="scientific">Acrasis kona</name>
    <dbReference type="NCBI Taxonomy" id="1008807"/>
    <lineage>
        <taxon>Eukaryota</taxon>
        <taxon>Discoba</taxon>
        <taxon>Heterolobosea</taxon>
        <taxon>Tetramitia</taxon>
        <taxon>Eutetramitia</taxon>
        <taxon>Acrasidae</taxon>
        <taxon>Acrasis</taxon>
    </lineage>
</organism>
<dbReference type="InterPro" id="IPR001164">
    <property type="entry name" value="ArfGAP_dom"/>
</dbReference>
<evidence type="ECO:0000256" key="1">
    <source>
        <dbReference type="ARBA" id="ARBA00022468"/>
    </source>
</evidence>
<proteinExistence type="predicted"/>
<comment type="caution">
    <text evidence="8">The sequence shown here is derived from an EMBL/GenBank/DDBJ whole genome shotgun (WGS) entry which is preliminary data.</text>
</comment>
<dbReference type="SMART" id="SM00105">
    <property type="entry name" value="ArfGap"/>
    <property type="match status" value="1"/>
</dbReference>
<feature type="compositionally biased region" description="Acidic residues" evidence="6">
    <location>
        <begin position="322"/>
        <end position="332"/>
    </location>
</feature>
<dbReference type="InterPro" id="IPR051718">
    <property type="entry name" value="ARF_GTPase-activating"/>
</dbReference>
<dbReference type="SUPFAM" id="SSF57863">
    <property type="entry name" value="ArfGap/RecO-like zinc finger"/>
    <property type="match status" value="1"/>
</dbReference>
<dbReference type="PROSITE" id="PS50115">
    <property type="entry name" value="ARFGAP"/>
    <property type="match status" value="1"/>
</dbReference>
<dbReference type="Gene3D" id="1.10.220.150">
    <property type="entry name" value="Arf GTPase activating protein"/>
    <property type="match status" value="1"/>
</dbReference>
<evidence type="ECO:0000256" key="6">
    <source>
        <dbReference type="SAM" id="MobiDB-lite"/>
    </source>
</evidence>
<dbReference type="Pfam" id="PF01412">
    <property type="entry name" value="ArfGap"/>
    <property type="match status" value="1"/>
</dbReference>
<keyword evidence="1" id="KW-0343">GTPase activation</keyword>
<feature type="region of interest" description="Disordered" evidence="6">
    <location>
        <begin position="226"/>
        <end position="273"/>
    </location>
</feature>
<sequence>MSNAKEQAKFKKILSDLSKKEENRECADCTSQRPDWASVNLGLFICIRCSGLHRSLGTHISFVRSAVIDDWKQEQIDTMLRVGNAKAKAYWEATAPERPKYSEFDNIEQWINDKYVRKLYIDKEVTPPHSIGGSQKIIAKTIAKEAPRKKIESPTNTAPQSPQPTSDTTSTTTRPKSRAPIGSTGSSAFIPKERVNPFATKPAINVAPAQPVKPNPEVDMFEEDFKEEQIKAPPTATKKKKTVKKSKDGSTKDGDSSVKKKKKKKVESDLLNVDSMFSSHLHVSHSSNELEIGTTHHVRSTHDTPNSAPTTPFTKDPFTDESGSDSDEDVDEVFSNKNKSNEKKPQVQITNNMQSKKESIMSLFNTDSPSSKTSNNDIISFF</sequence>
<gene>
    <name evidence="8" type="ORF">AKO1_002011</name>
</gene>
<evidence type="ECO:0000256" key="2">
    <source>
        <dbReference type="ARBA" id="ARBA00022723"/>
    </source>
</evidence>
<dbReference type="FunFam" id="1.10.220.150:FF:000009">
    <property type="entry name" value="stromal membrane-associated protein 1 isoform X1"/>
    <property type="match status" value="1"/>
</dbReference>
<name>A0AAW2ZBG8_9EUKA</name>
<feature type="region of interest" description="Disordered" evidence="6">
    <location>
        <begin position="145"/>
        <end position="191"/>
    </location>
</feature>
<dbReference type="InterPro" id="IPR038508">
    <property type="entry name" value="ArfGAP_dom_sf"/>
</dbReference>
<evidence type="ECO:0000256" key="3">
    <source>
        <dbReference type="ARBA" id="ARBA00022771"/>
    </source>
</evidence>
<dbReference type="AlphaFoldDB" id="A0AAW2ZBG8"/>
<evidence type="ECO:0000256" key="5">
    <source>
        <dbReference type="PROSITE-ProRule" id="PRU00288"/>
    </source>
</evidence>
<protein>
    <submittedName>
        <fullName evidence="8">ADP-ribosylation factor GTPase-activating protein</fullName>
    </submittedName>
</protein>
<accession>A0AAW2ZBG8</accession>
<keyword evidence="4" id="KW-0862">Zinc</keyword>
<evidence type="ECO:0000313" key="9">
    <source>
        <dbReference type="Proteomes" id="UP001431209"/>
    </source>
</evidence>
<dbReference type="InterPro" id="IPR037278">
    <property type="entry name" value="ARFGAP/RecO"/>
</dbReference>
<reference evidence="8 9" key="1">
    <citation type="submission" date="2024-03" db="EMBL/GenBank/DDBJ databases">
        <title>The Acrasis kona genome and developmental transcriptomes reveal deep origins of eukaryotic multicellular pathways.</title>
        <authorList>
            <person name="Sheikh S."/>
            <person name="Fu C.-J."/>
            <person name="Brown M.W."/>
            <person name="Baldauf S.L."/>
        </authorList>
    </citation>
    <scope>NUCLEOTIDE SEQUENCE [LARGE SCALE GENOMIC DNA]</scope>
    <source>
        <strain evidence="8 9">ATCC MYA-3509</strain>
    </source>
</reference>
<feature type="compositionally biased region" description="Polar residues" evidence="6">
    <location>
        <begin position="362"/>
        <end position="382"/>
    </location>
</feature>
<dbReference type="PANTHER" id="PTHR45705">
    <property type="entry name" value="FI20236P1"/>
    <property type="match status" value="1"/>
</dbReference>